<evidence type="ECO:0000256" key="1">
    <source>
        <dbReference type="ARBA" id="ARBA00004651"/>
    </source>
</evidence>
<feature type="transmembrane region" description="Helical" evidence="6">
    <location>
        <begin position="268"/>
        <end position="291"/>
    </location>
</feature>
<feature type="transmembrane region" description="Helical" evidence="6">
    <location>
        <begin position="20"/>
        <end position="47"/>
    </location>
</feature>
<name>A0A7M1UT77_9CREN</name>
<organism evidence="7 8">
    <name type="scientific">Thermosphaera chiliense</name>
    <dbReference type="NCBI Taxonomy" id="3402707"/>
    <lineage>
        <taxon>Archaea</taxon>
        <taxon>Thermoproteota</taxon>
        <taxon>Thermoprotei</taxon>
        <taxon>Desulfurococcales</taxon>
        <taxon>Desulfurococcaceae</taxon>
        <taxon>Thermosphaera</taxon>
    </lineage>
</organism>
<dbReference type="GO" id="GO:0005886">
    <property type="term" value="C:plasma membrane"/>
    <property type="evidence" value="ECO:0007669"/>
    <property type="project" value="UniProtKB-SubCell"/>
</dbReference>
<evidence type="ECO:0000313" key="7">
    <source>
        <dbReference type="EMBL" id="QOR93964.1"/>
    </source>
</evidence>
<feature type="transmembrane region" description="Helical" evidence="6">
    <location>
        <begin position="360"/>
        <end position="379"/>
    </location>
</feature>
<dbReference type="PANTHER" id="PTHR47089">
    <property type="entry name" value="ABC TRANSPORTER, PERMEASE PROTEIN"/>
    <property type="match status" value="1"/>
</dbReference>
<feature type="transmembrane region" description="Helical" evidence="6">
    <location>
        <begin position="59"/>
        <end position="77"/>
    </location>
</feature>
<dbReference type="OrthoDB" id="86231at2157"/>
<reference evidence="7 8" key="1">
    <citation type="submission" date="2020-10" db="EMBL/GenBank/DDBJ databases">
        <title>Complete genome sequence of Thermosphaera aggregans strain 3507.</title>
        <authorList>
            <person name="Zayulina K.S."/>
            <person name="Elcheninov A.G."/>
            <person name="Toshchakov S.V."/>
            <person name="Kublanov I.V."/>
            <person name="Kochetkova T.V."/>
        </authorList>
    </citation>
    <scope>NUCLEOTIDE SEQUENCE [LARGE SCALE GENOMIC DNA]</scope>
    <source>
        <strain evidence="7 8">3507</strain>
    </source>
</reference>
<keyword evidence="2" id="KW-1003">Cell membrane</keyword>
<protein>
    <submittedName>
        <fullName evidence="7">ABC transporter permease</fullName>
    </submittedName>
</protein>
<dbReference type="RefSeq" id="WP_193435769.1">
    <property type="nucleotide sequence ID" value="NZ_CP063144.1"/>
</dbReference>
<keyword evidence="3 6" id="KW-0812">Transmembrane</keyword>
<dbReference type="Pfam" id="PF02653">
    <property type="entry name" value="BPD_transp_2"/>
    <property type="match status" value="1"/>
</dbReference>
<dbReference type="GeneID" id="59454710"/>
<dbReference type="CDD" id="cd06580">
    <property type="entry name" value="TM_PBP1_transp_TpRbsC_like"/>
    <property type="match status" value="1"/>
</dbReference>
<keyword evidence="8" id="KW-1185">Reference proteome</keyword>
<sequence length="389" mass="42373">MIRIVVLRRTRPLKHGKLTTITLSLVAGILLYTFILAAIGVSPLLTLSIISSSFISSGVIKDFIVLTVLGYALLVAFKGSLWNIGAEGQFYMGAVPVIYLTTVAFYTMGSVSIAQSILVITGSVILAIVFGALWGAIAGAIKAYAGVDEVPVTLILNYIAYYLVNILILGPFQGKYVYGYKRTDLIPEAYQLGIKIQLASTGNPIIDGVLSYVREMIIFGWWLLGLAMVVFLVWWFFNKTSLGLKVKVLGSNPDYLVTAGWDVKKVTIATFAISGAIVGFMSALYLLGYLLRLEYPIEGQTAGYGYLAILVAWLSLLDITLVPVSAYIISSLTNAGIAQSSSPEVKQFLTQAGFAGAELSFRWVMIGSILLTYSVLRFLSDYEVRVIRK</sequence>
<proteinExistence type="predicted"/>
<evidence type="ECO:0000256" key="5">
    <source>
        <dbReference type="ARBA" id="ARBA00023136"/>
    </source>
</evidence>
<feature type="transmembrane region" description="Helical" evidence="6">
    <location>
        <begin position="216"/>
        <end position="237"/>
    </location>
</feature>
<keyword evidence="4 6" id="KW-1133">Transmembrane helix</keyword>
<dbReference type="EMBL" id="CP063144">
    <property type="protein sequence ID" value="QOR93964.1"/>
    <property type="molecule type" value="Genomic_DNA"/>
</dbReference>
<evidence type="ECO:0000256" key="4">
    <source>
        <dbReference type="ARBA" id="ARBA00022989"/>
    </source>
</evidence>
<dbReference type="PANTHER" id="PTHR47089:SF1">
    <property type="entry name" value="GUANOSINE ABC TRANSPORTER PERMEASE PROTEIN NUPP"/>
    <property type="match status" value="1"/>
</dbReference>
<evidence type="ECO:0000256" key="6">
    <source>
        <dbReference type="SAM" id="Phobius"/>
    </source>
</evidence>
<evidence type="ECO:0000256" key="3">
    <source>
        <dbReference type="ARBA" id="ARBA00022692"/>
    </source>
</evidence>
<dbReference type="InterPro" id="IPR001851">
    <property type="entry name" value="ABC_transp_permease"/>
</dbReference>
<dbReference type="KEGG" id="tcs:IMZ38_04790"/>
<keyword evidence="5 6" id="KW-0472">Membrane</keyword>
<dbReference type="AlphaFoldDB" id="A0A7M1UT77"/>
<evidence type="ECO:0000256" key="2">
    <source>
        <dbReference type="ARBA" id="ARBA00022475"/>
    </source>
</evidence>
<dbReference type="GO" id="GO:0022857">
    <property type="term" value="F:transmembrane transporter activity"/>
    <property type="evidence" value="ECO:0007669"/>
    <property type="project" value="InterPro"/>
</dbReference>
<feature type="transmembrane region" description="Helical" evidence="6">
    <location>
        <begin position="153"/>
        <end position="172"/>
    </location>
</feature>
<feature type="transmembrane region" description="Helical" evidence="6">
    <location>
        <begin position="303"/>
        <end position="329"/>
    </location>
</feature>
<feature type="transmembrane region" description="Helical" evidence="6">
    <location>
        <begin position="118"/>
        <end position="141"/>
    </location>
</feature>
<evidence type="ECO:0000313" key="8">
    <source>
        <dbReference type="Proteomes" id="UP000593766"/>
    </source>
</evidence>
<gene>
    <name evidence="7" type="ORF">IMZ38_04790</name>
</gene>
<comment type="subcellular location">
    <subcellularLocation>
        <location evidence="1">Cell membrane</location>
        <topology evidence="1">Multi-pass membrane protein</topology>
    </subcellularLocation>
</comment>
<feature type="transmembrane region" description="Helical" evidence="6">
    <location>
        <begin position="89"/>
        <end position="106"/>
    </location>
</feature>
<dbReference type="Proteomes" id="UP000593766">
    <property type="component" value="Chromosome"/>
</dbReference>
<accession>A0A7M1UT77</accession>